<dbReference type="RefSeq" id="WP_271927191.1">
    <property type="nucleotide sequence ID" value="NZ_JAQNDO010000001.1"/>
</dbReference>
<accession>A0ABT5F2I5</accession>
<dbReference type="EMBL" id="JAQNDO010000001">
    <property type="protein sequence ID" value="MDC0748310.1"/>
    <property type="molecule type" value="Genomic_DNA"/>
</dbReference>
<dbReference type="InterPro" id="IPR040170">
    <property type="entry name" value="Cytosol_ACT"/>
</dbReference>
<dbReference type="Proteomes" id="UP001221411">
    <property type="component" value="Unassembled WGS sequence"/>
</dbReference>
<evidence type="ECO:0000256" key="1">
    <source>
        <dbReference type="ARBA" id="ARBA00010458"/>
    </source>
</evidence>
<name>A0ABT5F2I5_9BACT</name>
<reference evidence="5 6" key="1">
    <citation type="submission" date="2022-11" db="EMBL/GenBank/DDBJ databases">
        <title>Minimal conservation of predation-associated metabolite biosynthetic gene clusters underscores biosynthetic potential of Myxococcota including descriptions for ten novel species: Archangium lansinium sp. nov., Myxococcus landrumus sp. nov., Nannocystis bai.</title>
        <authorList>
            <person name="Ahearne A."/>
            <person name="Stevens C."/>
            <person name="Dowd S."/>
        </authorList>
    </citation>
    <scope>NUCLEOTIDE SEQUENCE [LARGE SCALE GENOMIC DNA]</scope>
    <source>
        <strain evidence="5 6">RJM3</strain>
    </source>
</reference>
<dbReference type="SUPFAM" id="SSF54637">
    <property type="entry name" value="Thioesterase/thiol ester dehydrase-isomerase"/>
    <property type="match status" value="1"/>
</dbReference>
<evidence type="ECO:0000256" key="3">
    <source>
        <dbReference type="PROSITE-ProRule" id="PRU01106"/>
    </source>
</evidence>
<dbReference type="PROSITE" id="PS51770">
    <property type="entry name" value="HOTDOG_ACOT"/>
    <property type="match status" value="1"/>
</dbReference>
<dbReference type="InterPro" id="IPR029069">
    <property type="entry name" value="HotDog_dom_sf"/>
</dbReference>
<comment type="similarity">
    <text evidence="1">Belongs to the acyl coenzyme A hydrolase family.</text>
</comment>
<dbReference type="InterPro" id="IPR006683">
    <property type="entry name" value="Thioestr_dom"/>
</dbReference>
<organism evidence="5 6">
    <name type="scientific">Polyangium mundeleinium</name>
    <dbReference type="NCBI Taxonomy" id="2995306"/>
    <lineage>
        <taxon>Bacteria</taxon>
        <taxon>Pseudomonadati</taxon>
        <taxon>Myxococcota</taxon>
        <taxon>Polyangia</taxon>
        <taxon>Polyangiales</taxon>
        <taxon>Polyangiaceae</taxon>
        <taxon>Polyangium</taxon>
    </lineage>
</organism>
<dbReference type="InterPro" id="IPR033120">
    <property type="entry name" value="HOTDOG_ACOT"/>
</dbReference>
<proteinExistence type="inferred from homology"/>
<comment type="caution">
    <text evidence="5">The sequence shown here is derived from an EMBL/GenBank/DDBJ whole genome shotgun (WGS) entry which is preliminary data.</text>
</comment>
<evidence type="ECO:0000259" key="4">
    <source>
        <dbReference type="PROSITE" id="PS51770"/>
    </source>
</evidence>
<dbReference type="Gene3D" id="3.10.129.10">
    <property type="entry name" value="Hotdog Thioesterase"/>
    <property type="match status" value="1"/>
</dbReference>
<gene>
    <name evidence="5" type="ORF">POL67_43695</name>
</gene>
<feature type="domain" description="HotDog ACOT-type" evidence="4">
    <location>
        <begin position="14"/>
        <end position="126"/>
    </location>
</feature>
<dbReference type="CDD" id="cd03442">
    <property type="entry name" value="BFIT_BACH"/>
    <property type="match status" value="1"/>
</dbReference>
<dbReference type="Pfam" id="PF03061">
    <property type="entry name" value="4HBT"/>
    <property type="match status" value="1"/>
</dbReference>
<keyword evidence="2 3" id="KW-0378">Hydrolase</keyword>
<keyword evidence="6" id="KW-1185">Reference proteome</keyword>
<evidence type="ECO:0000313" key="5">
    <source>
        <dbReference type="EMBL" id="MDC0748310.1"/>
    </source>
</evidence>
<dbReference type="PANTHER" id="PTHR11049">
    <property type="entry name" value="ACYL COENZYME A THIOESTER HYDROLASE"/>
    <property type="match status" value="1"/>
</dbReference>
<evidence type="ECO:0000256" key="2">
    <source>
        <dbReference type="ARBA" id="ARBA00022801"/>
    </source>
</evidence>
<evidence type="ECO:0000313" key="6">
    <source>
        <dbReference type="Proteomes" id="UP001221411"/>
    </source>
</evidence>
<sequence length="173" mass="18881">MSTLATPLPPRNVSDSITTMTEYVLPTHANALGNVFGGQILAWIDLCAAICAQRHAGRLAVTAEFDDVSFEAPIKVGQVVLLRARVTAAFRTSVEILVDVEGEDAPSGKRWRCAHAFVTFVAMQEVDGALKPAPVPSLVCETEEDRALASEANDRRNQRLVRRKRRDVQRGLG</sequence>
<protein>
    <submittedName>
        <fullName evidence="5">Acyl-CoA thioesterase</fullName>
    </submittedName>
</protein>